<feature type="compositionally biased region" description="Basic and acidic residues" evidence="1">
    <location>
        <begin position="219"/>
        <end position="236"/>
    </location>
</feature>
<proteinExistence type="predicted"/>
<dbReference type="Ensembl" id="ENSVURT00010028747.1">
    <property type="protein sequence ID" value="ENSVURP00010025243.1"/>
    <property type="gene ID" value="ENSVURG00010019331.1"/>
</dbReference>
<dbReference type="Pfam" id="PF15661">
    <property type="entry name" value="CF222"/>
    <property type="match status" value="2"/>
</dbReference>
<dbReference type="PANTHER" id="PTHR22435:SF0">
    <property type="entry name" value="PROTEIN BNIP5"/>
    <property type="match status" value="1"/>
</dbReference>
<reference evidence="3" key="1">
    <citation type="submission" date="2018-12" db="EMBL/GenBank/DDBJ databases">
        <authorList>
            <person name="Yazar S."/>
        </authorList>
    </citation>
    <scope>NUCLEOTIDE SEQUENCE [LARGE SCALE GENOMIC DNA]</scope>
</reference>
<feature type="compositionally biased region" description="Basic and acidic residues" evidence="1">
    <location>
        <begin position="147"/>
        <end position="175"/>
    </location>
</feature>
<dbReference type="PANTHER" id="PTHR22435">
    <property type="entry name" value="CHROMOSOME 6 OPEN READING FRAME 222"/>
    <property type="match status" value="1"/>
</dbReference>
<dbReference type="InterPro" id="IPR031362">
    <property type="entry name" value="BNIP5"/>
</dbReference>
<protein>
    <recommendedName>
        <fullName evidence="4">BCL2 interacting protein 5</fullName>
    </recommendedName>
</protein>
<reference evidence="2" key="3">
    <citation type="submission" date="2025-09" db="UniProtKB">
        <authorList>
            <consortium name="Ensembl"/>
        </authorList>
    </citation>
    <scope>IDENTIFICATION</scope>
</reference>
<feature type="compositionally biased region" description="Basic and acidic residues" evidence="1">
    <location>
        <begin position="183"/>
        <end position="211"/>
    </location>
</feature>
<feature type="region of interest" description="Disordered" evidence="1">
    <location>
        <begin position="1"/>
        <end position="360"/>
    </location>
</feature>
<feature type="compositionally biased region" description="Basic residues" evidence="1">
    <location>
        <begin position="258"/>
        <end position="273"/>
    </location>
</feature>
<dbReference type="CTD" id="389384"/>
<dbReference type="STRING" id="29139.ENSVURP00010025243"/>
<evidence type="ECO:0000313" key="3">
    <source>
        <dbReference type="Proteomes" id="UP000314987"/>
    </source>
</evidence>
<feature type="compositionally biased region" description="Polar residues" evidence="1">
    <location>
        <begin position="334"/>
        <end position="343"/>
    </location>
</feature>
<keyword evidence="3" id="KW-1185">Reference proteome</keyword>
<evidence type="ECO:0000313" key="2">
    <source>
        <dbReference type="Ensembl" id="ENSVURP00010025243.1"/>
    </source>
</evidence>
<feature type="compositionally biased region" description="Basic and acidic residues" evidence="1">
    <location>
        <begin position="323"/>
        <end position="333"/>
    </location>
</feature>
<feature type="compositionally biased region" description="Basic and acidic residues" evidence="1">
    <location>
        <begin position="8"/>
        <end position="26"/>
    </location>
</feature>
<feature type="compositionally biased region" description="Basic and acidic residues" evidence="1">
    <location>
        <begin position="112"/>
        <end position="139"/>
    </location>
</feature>
<feature type="compositionally biased region" description="Basic residues" evidence="1">
    <location>
        <begin position="86"/>
        <end position="97"/>
    </location>
</feature>
<reference evidence="2" key="2">
    <citation type="submission" date="2025-08" db="UniProtKB">
        <authorList>
            <consortium name="Ensembl"/>
        </authorList>
    </citation>
    <scope>IDENTIFICATION</scope>
</reference>
<dbReference type="GeneTree" id="ENSGT00390000001176"/>
<sequence length="476" mass="54189">MQKQRASWKAEEFWMRRKGHPPDRFHISKKMPGTGESQNPRSLHRASSEQVRPLDRQANLLDGDVSVAPKLEKTNRATSDQGGPRSNHKDKVHKKGQHGLLKTLVNFLTRTGSEEQKEKGEKKSKDKCNSPQDPKHQEAFVDPLEPTFREKDKERGDKKLKEKCNSPQDSKHLEAFVDPPEPTSKKKDKERGDKKSKEKCNYPQDPKHLEAFVDPPEPTSKKKDKERGDKKSKEKYIFPQGPEPLEALAEPPEPTSKKKDKKSNLKKAFSFKKHGNEEAKKSSGLDSRSPEAPRRPAKPTFLPLCISHRPASLATPDSDDEEVHERLFTEVRTPESTGLSSQVGPPPPKEEPPLKRGSESNDIIIQKIVALLKEQGDKYNEKIKEDPNFRAAWDSLSFTSIQTLADVLGNQEENQKEPERSQVERCYHLTSKFAGNTNHAVHRIMGWRDHSVAHTFGHIHCNNEQYRESMSFLSPD</sequence>
<feature type="compositionally biased region" description="Basic and acidic residues" evidence="1">
    <location>
        <begin position="348"/>
        <end position="359"/>
    </location>
</feature>
<gene>
    <name evidence="2" type="primary">BNIP5</name>
</gene>
<name>A0A4X2LMM7_VOMUR</name>
<dbReference type="Proteomes" id="UP000314987">
    <property type="component" value="Unassembled WGS sequence"/>
</dbReference>
<dbReference type="AlphaFoldDB" id="A0A4X2LMM7"/>
<feature type="compositionally biased region" description="Basic and acidic residues" evidence="1">
    <location>
        <begin position="274"/>
        <end position="294"/>
    </location>
</feature>
<evidence type="ECO:0000256" key="1">
    <source>
        <dbReference type="SAM" id="MobiDB-lite"/>
    </source>
</evidence>
<dbReference type="OMA" id="CNSPQDP"/>
<accession>A0A4X2LMM7</accession>
<evidence type="ECO:0008006" key="4">
    <source>
        <dbReference type="Google" id="ProtNLM"/>
    </source>
</evidence>
<organism evidence="2 3">
    <name type="scientific">Vombatus ursinus</name>
    <name type="common">Common wombat</name>
    <dbReference type="NCBI Taxonomy" id="29139"/>
    <lineage>
        <taxon>Eukaryota</taxon>
        <taxon>Metazoa</taxon>
        <taxon>Chordata</taxon>
        <taxon>Craniata</taxon>
        <taxon>Vertebrata</taxon>
        <taxon>Euteleostomi</taxon>
        <taxon>Mammalia</taxon>
        <taxon>Metatheria</taxon>
        <taxon>Diprotodontia</taxon>
        <taxon>Vombatidae</taxon>
        <taxon>Vombatus</taxon>
    </lineage>
</organism>